<keyword evidence="6 8" id="KW-0472">Membrane</keyword>
<feature type="transmembrane region" description="Helical" evidence="8">
    <location>
        <begin position="438"/>
        <end position="456"/>
    </location>
</feature>
<evidence type="ECO:0000256" key="3">
    <source>
        <dbReference type="ARBA" id="ARBA00022448"/>
    </source>
</evidence>
<feature type="domain" description="Major facilitator superfamily (MFS) profile" evidence="9">
    <location>
        <begin position="13"/>
        <end position="460"/>
    </location>
</feature>
<feature type="transmembrane region" description="Helical" evidence="8">
    <location>
        <begin position="370"/>
        <end position="395"/>
    </location>
</feature>
<dbReference type="PROSITE" id="PS51257">
    <property type="entry name" value="PROKAR_LIPOPROTEIN"/>
    <property type="match status" value="1"/>
</dbReference>
<dbReference type="FunFam" id="1.20.1250.20:FF:000090">
    <property type="entry name" value="MFS sugar transporter, putative"/>
    <property type="match status" value="1"/>
</dbReference>
<protein>
    <submittedName>
        <fullName evidence="11">General substrate transporter</fullName>
    </submittedName>
</protein>
<dbReference type="PANTHER" id="PTHR48022:SF28">
    <property type="entry name" value="MAJOR FACILITATOR SUPERFAMILY (MFS) PROFILE DOMAIN-CONTAINING PROTEIN-RELATED"/>
    <property type="match status" value="1"/>
</dbReference>
<accession>A0A6J3LPX4</accession>
<dbReference type="InterPro" id="IPR036259">
    <property type="entry name" value="MFS_trans_sf"/>
</dbReference>
<feature type="transmembrane region" description="Helical" evidence="8">
    <location>
        <begin position="57"/>
        <end position="75"/>
    </location>
</feature>
<evidence type="ECO:0000256" key="8">
    <source>
        <dbReference type="SAM" id="Phobius"/>
    </source>
</evidence>
<dbReference type="InterPro" id="IPR020846">
    <property type="entry name" value="MFS_dom"/>
</dbReference>
<dbReference type="GeneID" id="54360529"/>
<dbReference type="InterPro" id="IPR050360">
    <property type="entry name" value="MFS_Sugar_Transporters"/>
</dbReference>
<dbReference type="SUPFAM" id="SSF103473">
    <property type="entry name" value="MFS general substrate transporter"/>
    <property type="match status" value="1"/>
</dbReference>
<keyword evidence="3 7" id="KW-0813">Transport</keyword>
<dbReference type="OrthoDB" id="6133115at2759"/>
<dbReference type="GO" id="GO:0005351">
    <property type="term" value="F:carbohydrate:proton symporter activity"/>
    <property type="evidence" value="ECO:0007669"/>
    <property type="project" value="TreeGrafter"/>
</dbReference>
<dbReference type="NCBIfam" id="TIGR00879">
    <property type="entry name" value="SP"/>
    <property type="match status" value="1"/>
</dbReference>
<feature type="transmembrane region" description="Helical" evidence="8">
    <location>
        <begin position="144"/>
        <end position="164"/>
    </location>
</feature>
<sequence length="508" mass="55803">MVRLEGNALLSTVALLSCLGFLLIGYDNGLMGGLVNGPAFGATFDIDANTSAGANRIAIIVAIYEIGCFLGALATSFIGEFLGRKKSIFIGVVIMILGAILQASSYGLAQIIVARIVLGVGMGFINSTVPVLMAEFAPKATRGVYVCAQLSTLNFGIMLVYWIDYGFSIIPGSASYAWRVPTILQCIFLIPMLAIILIIPETPRWLIAHNRSDEALDVLQRLNRKILGEQAVRNIHADIVKTVAYETSLGTGKWADLLKSDEIHSRRRFLIACSIQIFQQLGGINALIYYSNTIFQQSLNFSSDLSALMSGFLNTWFFVASFIPWVLIDRVGRRPLLLSMVSLMAMVMVVQTGLIYNVQNQTSIAKGCGAGAAAMLFIFQGAFTIGFQATVWVYPSEILPLKLRQRGSSVSTASNWLMNFIIVYITPPAIQNIGYRTYIIFAVLNATWVPIMYFFYPETKGLALEDVDRLFMKTEGAHRHMSAVAHNETDTEARGVEYVPHGEPHVKS</sequence>
<keyword evidence="4 8" id="KW-0812">Transmembrane</keyword>
<feature type="transmembrane region" description="Helical" evidence="8">
    <location>
        <begin position="87"/>
        <end position="106"/>
    </location>
</feature>
<dbReference type="GO" id="GO:0016020">
    <property type="term" value="C:membrane"/>
    <property type="evidence" value="ECO:0007669"/>
    <property type="project" value="UniProtKB-SubCell"/>
</dbReference>
<dbReference type="AlphaFoldDB" id="A0A6J3LPX4"/>
<proteinExistence type="inferred from homology"/>
<evidence type="ECO:0000256" key="2">
    <source>
        <dbReference type="ARBA" id="ARBA00010992"/>
    </source>
</evidence>
<dbReference type="Pfam" id="PF00083">
    <property type="entry name" value="Sugar_tr"/>
    <property type="match status" value="1"/>
</dbReference>
<feature type="transmembrane region" description="Helical" evidence="8">
    <location>
        <begin position="305"/>
        <end position="328"/>
    </location>
</feature>
<dbReference type="PROSITE" id="PS50850">
    <property type="entry name" value="MFS"/>
    <property type="match status" value="1"/>
</dbReference>
<keyword evidence="10" id="KW-1185">Reference proteome</keyword>
<feature type="transmembrane region" description="Helical" evidence="8">
    <location>
        <begin position="407"/>
        <end position="426"/>
    </location>
</feature>
<dbReference type="PRINTS" id="PR00171">
    <property type="entry name" value="SUGRTRNSPORT"/>
</dbReference>
<organism evidence="11">
    <name type="scientific">Dissoconium aciculare CBS 342.82</name>
    <dbReference type="NCBI Taxonomy" id="1314786"/>
    <lineage>
        <taxon>Eukaryota</taxon>
        <taxon>Fungi</taxon>
        <taxon>Dikarya</taxon>
        <taxon>Ascomycota</taxon>
        <taxon>Pezizomycotina</taxon>
        <taxon>Dothideomycetes</taxon>
        <taxon>Dothideomycetidae</taxon>
        <taxon>Mycosphaerellales</taxon>
        <taxon>Dissoconiaceae</taxon>
        <taxon>Dissoconium</taxon>
    </lineage>
</organism>
<dbReference type="PROSITE" id="PS00217">
    <property type="entry name" value="SUGAR_TRANSPORT_2"/>
    <property type="match status" value="1"/>
</dbReference>
<reference evidence="11" key="2">
    <citation type="submission" date="2020-04" db="EMBL/GenBank/DDBJ databases">
        <authorList>
            <consortium name="NCBI Genome Project"/>
        </authorList>
    </citation>
    <scope>NUCLEOTIDE SEQUENCE</scope>
    <source>
        <strain evidence="11">CBS 342.82</strain>
    </source>
</reference>
<comment type="subcellular location">
    <subcellularLocation>
        <location evidence="1">Membrane</location>
        <topology evidence="1">Multi-pass membrane protein</topology>
    </subcellularLocation>
</comment>
<keyword evidence="5 8" id="KW-1133">Transmembrane helix</keyword>
<evidence type="ECO:0000259" key="9">
    <source>
        <dbReference type="PROSITE" id="PS50850"/>
    </source>
</evidence>
<name>A0A6J3LPX4_9PEZI</name>
<feature type="transmembrane region" description="Helical" evidence="8">
    <location>
        <begin position="176"/>
        <end position="199"/>
    </location>
</feature>
<evidence type="ECO:0000256" key="5">
    <source>
        <dbReference type="ARBA" id="ARBA00022989"/>
    </source>
</evidence>
<dbReference type="RefSeq" id="XP_033454951.1">
    <property type="nucleotide sequence ID" value="XM_033602729.1"/>
</dbReference>
<evidence type="ECO:0000256" key="7">
    <source>
        <dbReference type="RuleBase" id="RU003346"/>
    </source>
</evidence>
<dbReference type="InterPro" id="IPR005829">
    <property type="entry name" value="Sugar_transporter_CS"/>
</dbReference>
<reference evidence="11" key="3">
    <citation type="submission" date="2025-08" db="UniProtKB">
        <authorList>
            <consortium name="RefSeq"/>
        </authorList>
    </citation>
    <scope>IDENTIFICATION</scope>
    <source>
        <strain evidence="11">CBS 342.82</strain>
    </source>
</reference>
<reference evidence="11" key="1">
    <citation type="submission" date="2020-01" db="EMBL/GenBank/DDBJ databases">
        <authorList>
            <consortium name="DOE Joint Genome Institute"/>
            <person name="Haridas S."/>
            <person name="Albert R."/>
            <person name="Binder M."/>
            <person name="Bloem J."/>
            <person name="Labutti K."/>
            <person name="Salamov A."/>
            <person name="Andreopoulos B."/>
            <person name="Baker S.E."/>
            <person name="Barry K."/>
            <person name="Bills G."/>
            <person name="Bluhm B.H."/>
            <person name="Cannon C."/>
            <person name="Castanera R."/>
            <person name="Culley D.E."/>
            <person name="Daum C."/>
            <person name="Ezra D."/>
            <person name="Gonzalez J.B."/>
            <person name="Henrissat B."/>
            <person name="Kuo A."/>
            <person name="Liang C."/>
            <person name="Lipzen A."/>
            <person name="Lutzoni F."/>
            <person name="Magnuson J."/>
            <person name="Mondo S."/>
            <person name="Nolan M."/>
            <person name="Ohm R."/>
            <person name="Pangilinan J."/>
            <person name="Park H.-J."/>
            <person name="Ramirez L."/>
            <person name="Alfaro M."/>
            <person name="Sun H."/>
            <person name="Tritt A."/>
            <person name="Yoshinaga Y."/>
            <person name="Zwiers L.-H."/>
            <person name="Turgeon B.G."/>
            <person name="Goodwin S.B."/>
            <person name="Spatafora J.W."/>
            <person name="Crous P.W."/>
            <person name="Grigoriev I.V."/>
        </authorList>
    </citation>
    <scope>NUCLEOTIDE SEQUENCE</scope>
    <source>
        <strain evidence="11">CBS 342.82</strain>
    </source>
</reference>
<evidence type="ECO:0000256" key="1">
    <source>
        <dbReference type="ARBA" id="ARBA00004141"/>
    </source>
</evidence>
<feature type="transmembrane region" description="Helical" evidence="8">
    <location>
        <begin position="335"/>
        <end position="358"/>
    </location>
</feature>
<dbReference type="PANTHER" id="PTHR48022">
    <property type="entry name" value="PLASTIDIC GLUCOSE TRANSPORTER 4"/>
    <property type="match status" value="1"/>
</dbReference>
<feature type="transmembrane region" description="Helical" evidence="8">
    <location>
        <begin position="112"/>
        <end position="132"/>
    </location>
</feature>
<dbReference type="InterPro" id="IPR005828">
    <property type="entry name" value="MFS_sugar_transport-like"/>
</dbReference>
<evidence type="ECO:0000256" key="4">
    <source>
        <dbReference type="ARBA" id="ARBA00022692"/>
    </source>
</evidence>
<comment type="similarity">
    <text evidence="2 7">Belongs to the major facilitator superfamily. Sugar transporter (TC 2.A.1.1) family.</text>
</comment>
<feature type="transmembrane region" description="Helical" evidence="8">
    <location>
        <begin position="269"/>
        <end position="290"/>
    </location>
</feature>
<dbReference type="Gene3D" id="1.20.1250.20">
    <property type="entry name" value="MFS general substrate transporter like domains"/>
    <property type="match status" value="1"/>
</dbReference>
<dbReference type="Proteomes" id="UP000504637">
    <property type="component" value="Unplaced"/>
</dbReference>
<evidence type="ECO:0000256" key="6">
    <source>
        <dbReference type="ARBA" id="ARBA00023136"/>
    </source>
</evidence>
<evidence type="ECO:0000313" key="11">
    <source>
        <dbReference type="RefSeq" id="XP_033454951.1"/>
    </source>
</evidence>
<evidence type="ECO:0000313" key="10">
    <source>
        <dbReference type="Proteomes" id="UP000504637"/>
    </source>
</evidence>
<gene>
    <name evidence="11" type="ORF">K489DRAFT_365717</name>
</gene>
<dbReference type="InterPro" id="IPR003663">
    <property type="entry name" value="Sugar/inositol_transpt"/>
</dbReference>